<dbReference type="Proteomes" id="UP000185161">
    <property type="component" value="Chromosome"/>
</dbReference>
<proteinExistence type="predicted"/>
<reference evidence="2" key="1">
    <citation type="submission" date="2016-12" db="EMBL/GenBank/DDBJ databases">
        <title>Whole genome sequencing of Sphingomonas koreensis.</title>
        <authorList>
            <person name="Conlan S."/>
            <person name="Thomas P.J."/>
            <person name="Mullikin J."/>
            <person name="Palmore T.N."/>
            <person name="Frank K.M."/>
            <person name="Segre J.A."/>
        </authorList>
    </citation>
    <scope>NUCLEOTIDE SEQUENCE</scope>
    <source>
        <strain evidence="2">ABOJV</strain>
    </source>
</reference>
<name>A0A1L6J832_9SPHN</name>
<evidence type="ECO:0000256" key="1">
    <source>
        <dbReference type="SAM" id="SignalP"/>
    </source>
</evidence>
<organism evidence="2 4">
    <name type="scientific">Sphingomonas koreensis</name>
    <dbReference type="NCBI Taxonomy" id="93064"/>
    <lineage>
        <taxon>Bacteria</taxon>
        <taxon>Pseudomonadati</taxon>
        <taxon>Pseudomonadota</taxon>
        <taxon>Alphaproteobacteria</taxon>
        <taxon>Sphingomonadales</taxon>
        <taxon>Sphingomonadaceae</taxon>
        <taxon>Sphingomonas</taxon>
    </lineage>
</organism>
<evidence type="ECO:0000313" key="4">
    <source>
        <dbReference type="Proteomes" id="UP000185161"/>
    </source>
</evidence>
<dbReference type="KEGG" id="skr:BRX40_05635"/>
<dbReference type="EMBL" id="CP018820">
    <property type="protein sequence ID" value="APR51986.1"/>
    <property type="molecule type" value="Genomic_DNA"/>
</dbReference>
<feature type="chain" id="PRO_5041864525" evidence="1">
    <location>
        <begin position="23"/>
        <end position="124"/>
    </location>
</feature>
<sequence>MGILDMRSFALVLAFVSTPAMAADQFDLVCTAKKVTERYRVDLARGEWCADKCERVVPISKVTTTTITLLSKEKQFASDYTVLKQVDRTTGEWTDVSFGGGFEGVNRKGRCEAASFSGFPATKF</sequence>
<reference evidence="4" key="2">
    <citation type="submission" date="2016-12" db="EMBL/GenBank/DDBJ databases">
        <title>Whole genome sequencing of Sphingomonas sp. ABOJV.</title>
        <authorList>
            <person name="Conlan S."/>
            <person name="Thomas P.J."/>
            <person name="Mullikin J."/>
            <person name="Palmore T.N."/>
            <person name="Frank K.M."/>
            <person name="Segre J.A."/>
        </authorList>
    </citation>
    <scope>NUCLEOTIDE SEQUENCE [LARGE SCALE GENOMIC DNA]</scope>
    <source>
        <strain evidence="4">ABOJV</strain>
    </source>
</reference>
<accession>A0A1L6J832</accession>
<dbReference type="Proteomes" id="UP000286681">
    <property type="component" value="Unassembled WGS sequence"/>
</dbReference>
<dbReference type="AlphaFoldDB" id="A0A1L6J832"/>
<protein>
    <submittedName>
        <fullName evidence="2">Uncharacterized protein</fullName>
    </submittedName>
</protein>
<evidence type="ECO:0000313" key="2">
    <source>
        <dbReference type="EMBL" id="APR51986.1"/>
    </source>
</evidence>
<evidence type="ECO:0000313" key="5">
    <source>
        <dbReference type="Proteomes" id="UP000286681"/>
    </source>
</evidence>
<keyword evidence="4" id="KW-1185">Reference proteome</keyword>
<evidence type="ECO:0000313" key="3">
    <source>
        <dbReference type="EMBL" id="RSV07982.1"/>
    </source>
</evidence>
<gene>
    <name evidence="2" type="ORF">BRX40_05635</name>
    <name evidence="3" type="ORF">CA257_00375</name>
</gene>
<dbReference type="EMBL" id="QQWO01000001">
    <property type="protein sequence ID" value="RSV07982.1"/>
    <property type="molecule type" value="Genomic_DNA"/>
</dbReference>
<dbReference type="STRING" id="93064.BRX40_05635"/>
<keyword evidence="1" id="KW-0732">Signal</keyword>
<reference evidence="3 5" key="3">
    <citation type="submission" date="2018-07" db="EMBL/GenBank/DDBJ databases">
        <title>Genomic and Epidemiologic Investigation of an Indolent Hospital Outbreak.</title>
        <authorList>
            <person name="Johnson R.C."/>
            <person name="Deming C."/>
            <person name="Conlan S."/>
            <person name="Zellmer C.J."/>
            <person name="Michelin A.V."/>
            <person name="Lee-Lin S."/>
            <person name="Thomas P.J."/>
            <person name="Park M."/>
            <person name="Weingarten R.A."/>
            <person name="Less J."/>
            <person name="Dekker J.P."/>
            <person name="Frank K.M."/>
            <person name="Musser K.A."/>
            <person name="Mcquiston J.R."/>
            <person name="Henderson D.K."/>
            <person name="Lau A.F."/>
            <person name="Palmore T.N."/>
            <person name="Segre J.A."/>
        </authorList>
    </citation>
    <scope>NUCLEOTIDE SEQUENCE [LARGE SCALE GENOMIC DNA]</scope>
    <source>
        <strain evidence="3 5">SK-NIH.Env10_0317</strain>
    </source>
</reference>
<feature type="signal peptide" evidence="1">
    <location>
        <begin position="1"/>
        <end position="22"/>
    </location>
</feature>